<accession>C4ICM6</accession>
<reference evidence="1 2" key="1">
    <citation type="submission" date="2009-08" db="EMBL/GenBank/DDBJ databases">
        <authorList>
            <person name="Shrivastava S."/>
            <person name="Brinkac L.B."/>
            <person name="Brown J.L."/>
            <person name="Bruce D.B."/>
            <person name="Detter C."/>
            <person name="Green L.D."/>
            <person name="Munk C.A."/>
            <person name="Rogers Y.C."/>
            <person name="Tapia R."/>
            <person name="Sims D.R."/>
            <person name="Smith L.A."/>
            <person name="Smith T.J."/>
            <person name="Sutton G."/>
            <person name="Brettin T."/>
        </authorList>
    </citation>
    <scope>NUCLEOTIDE SEQUENCE [LARGE SCALE GENOMIC DNA]</scope>
    <source>
        <strain evidence="2">E4 str. BoNT E BL5262</strain>
    </source>
</reference>
<sequence>MIGNLSNTTSLNRDISMTKINNKYSYNVIPLMKDKKAN</sequence>
<dbReference type="AlphaFoldDB" id="C4ICM6"/>
<protein>
    <submittedName>
        <fullName evidence="1">Uncharacterized protein</fullName>
    </submittedName>
</protein>
<dbReference type="HOGENOM" id="CLU_3326461_0_0_9"/>
<dbReference type="EMBL" id="ACOM01000001">
    <property type="protein sequence ID" value="EEP56520.1"/>
    <property type="molecule type" value="Genomic_DNA"/>
</dbReference>
<keyword evidence="2" id="KW-1185">Reference proteome</keyword>
<comment type="caution">
    <text evidence="1">The sequence shown here is derived from an EMBL/GenBank/DDBJ whole genome shotgun (WGS) entry which is preliminary data.</text>
</comment>
<gene>
    <name evidence="1" type="ORF">CLP_0904</name>
</gene>
<name>C4ICM6_CLOBU</name>
<dbReference type="STRING" id="1492.ATN24_19490"/>
<dbReference type="Proteomes" id="UP000003081">
    <property type="component" value="Unassembled WGS sequence"/>
</dbReference>
<evidence type="ECO:0000313" key="2">
    <source>
        <dbReference type="Proteomes" id="UP000003081"/>
    </source>
</evidence>
<organism evidence="1 2">
    <name type="scientific">Clostridium butyricum E4 str. BoNT E BL5262</name>
    <dbReference type="NCBI Taxonomy" id="632245"/>
    <lineage>
        <taxon>Bacteria</taxon>
        <taxon>Bacillati</taxon>
        <taxon>Bacillota</taxon>
        <taxon>Clostridia</taxon>
        <taxon>Eubacteriales</taxon>
        <taxon>Clostridiaceae</taxon>
        <taxon>Clostridium</taxon>
    </lineage>
</organism>
<evidence type="ECO:0000313" key="1">
    <source>
        <dbReference type="EMBL" id="EEP56520.1"/>
    </source>
</evidence>
<proteinExistence type="predicted"/>